<feature type="signal peptide" evidence="9">
    <location>
        <begin position="1"/>
        <end position="17"/>
    </location>
</feature>
<evidence type="ECO:0000256" key="3">
    <source>
        <dbReference type="ARBA" id="ARBA00023043"/>
    </source>
</evidence>
<keyword evidence="2" id="KW-0677">Repeat</keyword>
<sequence>MQHVEVFLLHLPSMVLSLVALLPTSICELTLGIKSVYGWECGILALIFVWLDLIHNINKLPQFVMYSAVNIKFFKSYAKGLMYLGMVVFVFSFAFHLLLNEQASFRSVPQSMVQVMVWMIGDLNYDDNFLNANLDYPLLSTSLFLLFVCTVGAFFVTLLKSPSCNKKKLRYCKQTGRLYLLLKIDICFPWFRDLFSAEEYDEKEKVPNFFVKVVEHFRRSCGRALQDRDPTDSDHATVKRKIEKLIEKLVAFFEKMADYFQMDDNDDDSDDEGDCGQREEVKKTLEQHTQMFEETKKQLKLLIQHLEERNSLAQEPQGLRPPARRNTEDFSEPDVSTYM</sequence>
<evidence type="ECO:0000256" key="1">
    <source>
        <dbReference type="ARBA" id="ARBA00022448"/>
    </source>
</evidence>
<comment type="caution">
    <text evidence="10">The sequence shown here is derived from an EMBL/GenBank/DDBJ whole genome shotgun (WGS) entry which is preliminary data.</text>
</comment>
<proteinExistence type="predicted"/>
<gene>
    <name evidence="10" type="primary">Trpa1_1</name>
    <name evidence="10" type="ORF">E2C01_056611</name>
</gene>
<keyword evidence="8" id="KW-0472">Membrane</keyword>
<keyword evidence="6" id="KW-0407">Ion channel</keyword>
<keyword evidence="11" id="KW-1185">Reference proteome</keyword>
<evidence type="ECO:0000256" key="4">
    <source>
        <dbReference type="ARBA" id="ARBA00023065"/>
    </source>
</evidence>
<evidence type="ECO:0000256" key="2">
    <source>
        <dbReference type="ARBA" id="ARBA00022737"/>
    </source>
</evidence>
<feature type="chain" id="PRO_5022722058" evidence="9">
    <location>
        <begin position="18"/>
        <end position="339"/>
    </location>
</feature>
<evidence type="ECO:0000256" key="9">
    <source>
        <dbReference type="SAM" id="SignalP"/>
    </source>
</evidence>
<keyword evidence="3" id="KW-0040">ANK repeat</keyword>
<keyword evidence="9" id="KW-0732">Signal</keyword>
<evidence type="ECO:0000313" key="11">
    <source>
        <dbReference type="Proteomes" id="UP000324222"/>
    </source>
</evidence>
<evidence type="ECO:0000256" key="8">
    <source>
        <dbReference type="SAM" id="Phobius"/>
    </source>
</evidence>
<keyword evidence="8" id="KW-0812">Transmembrane</keyword>
<keyword evidence="10" id="KW-0675">Receptor</keyword>
<evidence type="ECO:0000256" key="7">
    <source>
        <dbReference type="SAM" id="MobiDB-lite"/>
    </source>
</evidence>
<dbReference type="PANTHER" id="PTHR47143:SF1">
    <property type="entry name" value="ION_TRANS DOMAIN-CONTAINING PROTEIN"/>
    <property type="match status" value="1"/>
</dbReference>
<name>A0A5B7GY73_PORTR</name>
<dbReference type="GO" id="GO:1902495">
    <property type="term" value="C:transmembrane transporter complex"/>
    <property type="evidence" value="ECO:0007669"/>
    <property type="project" value="TreeGrafter"/>
</dbReference>
<feature type="transmembrane region" description="Helical" evidence="8">
    <location>
        <begin position="37"/>
        <end position="55"/>
    </location>
</feature>
<dbReference type="InterPro" id="IPR052076">
    <property type="entry name" value="TRP_cation_channel"/>
</dbReference>
<keyword evidence="1" id="KW-0813">Transport</keyword>
<feature type="transmembrane region" description="Helical" evidence="8">
    <location>
        <begin position="81"/>
        <end position="99"/>
    </location>
</feature>
<keyword evidence="5" id="KW-0325">Glycoprotein</keyword>
<dbReference type="PANTHER" id="PTHR47143">
    <property type="entry name" value="TRANSIENT RECEPTOR POTENTIAL CATION CHANNEL PROTEIN PAINLESS"/>
    <property type="match status" value="1"/>
</dbReference>
<evidence type="ECO:0000256" key="6">
    <source>
        <dbReference type="ARBA" id="ARBA00023303"/>
    </source>
</evidence>
<feature type="transmembrane region" description="Helical" evidence="8">
    <location>
        <begin position="138"/>
        <end position="159"/>
    </location>
</feature>
<dbReference type="GO" id="GO:0034220">
    <property type="term" value="P:monoatomic ion transmembrane transport"/>
    <property type="evidence" value="ECO:0007669"/>
    <property type="project" value="UniProtKB-KW"/>
</dbReference>
<dbReference type="AlphaFoldDB" id="A0A5B7GY73"/>
<evidence type="ECO:0000256" key="5">
    <source>
        <dbReference type="ARBA" id="ARBA00023180"/>
    </source>
</evidence>
<keyword evidence="4" id="KW-0406">Ion transport</keyword>
<dbReference type="GO" id="GO:0022857">
    <property type="term" value="F:transmembrane transporter activity"/>
    <property type="evidence" value="ECO:0007669"/>
    <property type="project" value="TreeGrafter"/>
</dbReference>
<dbReference type="EMBL" id="VSRR010019779">
    <property type="protein sequence ID" value="MPC62526.1"/>
    <property type="molecule type" value="Genomic_DNA"/>
</dbReference>
<dbReference type="OrthoDB" id="6366928at2759"/>
<accession>A0A5B7GY73</accession>
<organism evidence="10 11">
    <name type="scientific">Portunus trituberculatus</name>
    <name type="common">Swimming crab</name>
    <name type="synonym">Neptunus trituberculatus</name>
    <dbReference type="NCBI Taxonomy" id="210409"/>
    <lineage>
        <taxon>Eukaryota</taxon>
        <taxon>Metazoa</taxon>
        <taxon>Ecdysozoa</taxon>
        <taxon>Arthropoda</taxon>
        <taxon>Crustacea</taxon>
        <taxon>Multicrustacea</taxon>
        <taxon>Malacostraca</taxon>
        <taxon>Eumalacostraca</taxon>
        <taxon>Eucarida</taxon>
        <taxon>Decapoda</taxon>
        <taxon>Pleocyemata</taxon>
        <taxon>Brachyura</taxon>
        <taxon>Eubrachyura</taxon>
        <taxon>Portunoidea</taxon>
        <taxon>Portunidae</taxon>
        <taxon>Portuninae</taxon>
        <taxon>Portunus</taxon>
    </lineage>
</organism>
<dbReference type="Proteomes" id="UP000324222">
    <property type="component" value="Unassembled WGS sequence"/>
</dbReference>
<keyword evidence="8" id="KW-1133">Transmembrane helix</keyword>
<reference evidence="10 11" key="1">
    <citation type="submission" date="2019-05" db="EMBL/GenBank/DDBJ databases">
        <title>Another draft genome of Portunus trituberculatus and its Hox gene families provides insights of decapod evolution.</title>
        <authorList>
            <person name="Jeong J.-H."/>
            <person name="Song I."/>
            <person name="Kim S."/>
            <person name="Choi T."/>
            <person name="Kim D."/>
            <person name="Ryu S."/>
            <person name="Kim W."/>
        </authorList>
    </citation>
    <scope>NUCLEOTIDE SEQUENCE [LARGE SCALE GENOMIC DNA]</scope>
    <source>
        <tissue evidence="10">Muscle</tissue>
    </source>
</reference>
<feature type="region of interest" description="Disordered" evidence="7">
    <location>
        <begin position="308"/>
        <end position="339"/>
    </location>
</feature>
<evidence type="ECO:0000313" key="10">
    <source>
        <dbReference type="EMBL" id="MPC62526.1"/>
    </source>
</evidence>
<protein>
    <submittedName>
        <fullName evidence="10">Transient receptor potential cation channel subfamily A member 1</fullName>
    </submittedName>
</protein>